<comment type="caution">
    <text evidence="1">The sequence shown here is derived from an EMBL/GenBank/DDBJ whole genome shotgun (WGS) entry which is preliminary data.</text>
</comment>
<protein>
    <submittedName>
        <fullName evidence="1">Uncharacterized protein</fullName>
    </submittedName>
</protein>
<reference evidence="1" key="1">
    <citation type="submission" date="2022-07" db="EMBL/GenBank/DDBJ databases">
        <title>Phylogenomic reconstructions and comparative analyses of Kickxellomycotina fungi.</title>
        <authorList>
            <person name="Reynolds N.K."/>
            <person name="Stajich J.E."/>
            <person name="Barry K."/>
            <person name="Grigoriev I.V."/>
            <person name="Crous P."/>
            <person name="Smith M.E."/>
        </authorList>
    </citation>
    <scope>NUCLEOTIDE SEQUENCE</scope>
    <source>
        <strain evidence="1">NRRL 5244</strain>
    </source>
</reference>
<accession>A0ACC1J9U3</accession>
<evidence type="ECO:0000313" key="2">
    <source>
        <dbReference type="Proteomes" id="UP001150603"/>
    </source>
</evidence>
<dbReference type="Proteomes" id="UP001150603">
    <property type="component" value="Unassembled WGS sequence"/>
</dbReference>
<sequence>MLRLLSRSIQTKPAVLQPTHWFSTTPTALKESRNDRKAQSNLADLRKRREKFAYLKQGTQRRRLDNKSASGRSGGGQSQQFESRMRRARDQKTKYEGARDFAIKHSETPEQRSMAEARILRQRAKQLKSRGTPGLGFTPARFKLMHIENEFGTDLNAISGGTRSLTIKELEEVVESARFDSLGLRKEVAAAATLMLTEQFSARNPQIKEDPEIKPSDIQALGIPEILGKTRIKGKQTAGVGPNVFLAAETGSGKTLAYALPLVSQLKQEEIESKNVASLRRERRPRALVVVPSRELVKQVAATFKRLSHTAKVRAVGLHQGMTRRRIRDMVEQGPIDILISTPGAVLRYMQRDAVFSPASVQRLVVDEADSMMDTHSFGEQMTRVLDLVRNANSTQDRTEQAVFVSATLPKQIREQIIRRYPDVVHVTTPSLHRAPQKLTQSFIDVSREFQGHRLNALWYVLRTAAADKHLIIFCNNKKHANLVHRQMYSRGIPALLLLGTRADRRSDKDKARVLRRDEKENEEGENGGDGVKVSRKPGNDADAWDKATWFVEQPEKEVEQPAVEEEDEVAEPISGADINDLQAPVPHYDREEVLQAFYSSDPIPDHLLPKVAVDPENAALADKNGANRKIMVCTDLASRG</sequence>
<gene>
    <name evidence="1" type="ORF">FBU59_002885</name>
</gene>
<keyword evidence="2" id="KW-1185">Reference proteome</keyword>
<dbReference type="EMBL" id="JANBPW010001687">
    <property type="protein sequence ID" value="KAJ1943518.1"/>
    <property type="molecule type" value="Genomic_DNA"/>
</dbReference>
<feature type="non-terminal residue" evidence="1">
    <location>
        <position position="641"/>
    </location>
</feature>
<proteinExistence type="predicted"/>
<name>A0ACC1J9U3_9FUNG</name>
<evidence type="ECO:0000313" key="1">
    <source>
        <dbReference type="EMBL" id="KAJ1943518.1"/>
    </source>
</evidence>
<organism evidence="1 2">
    <name type="scientific">Linderina macrospora</name>
    <dbReference type="NCBI Taxonomy" id="4868"/>
    <lineage>
        <taxon>Eukaryota</taxon>
        <taxon>Fungi</taxon>
        <taxon>Fungi incertae sedis</taxon>
        <taxon>Zoopagomycota</taxon>
        <taxon>Kickxellomycotina</taxon>
        <taxon>Kickxellomycetes</taxon>
        <taxon>Kickxellales</taxon>
        <taxon>Kickxellaceae</taxon>
        <taxon>Linderina</taxon>
    </lineage>
</organism>